<dbReference type="PANTHER" id="PTHR30458:SF0">
    <property type="entry name" value="1,2-PHENYLACETYL-COA EPOXIDASE, SUBUNIT C"/>
    <property type="match status" value="1"/>
</dbReference>
<dbReference type="Gene3D" id="1.20.1260.10">
    <property type="match status" value="1"/>
</dbReference>
<dbReference type="InterPro" id="IPR012347">
    <property type="entry name" value="Ferritin-like"/>
</dbReference>
<protein>
    <submittedName>
        <fullName evidence="1">Phenylacetate-CoA oxygenase subunit PaaI</fullName>
    </submittedName>
</protein>
<name>A0A4R9A6Z0_9MICO</name>
<reference evidence="1 2" key="1">
    <citation type="submission" date="2019-03" db="EMBL/GenBank/DDBJ databases">
        <title>Genomics of glacier-inhabiting Cryobacterium strains.</title>
        <authorList>
            <person name="Liu Q."/>
            <person name="Xin Y.-H."/>
        </authorList>
    </citation>
    <scope>NUCLEOTIDE SEQUENCE [LARGE SCALE GENOMIC DNA]</scope>
    <source>
        <strain evidence="1 2">Hh14</strain>
    </source>
</reference>
<dbReference type="InterPro" id="IPR011882">
    <property type="entry name" value="PaaC"/>
</dbReference>
<dbReference type="Proteomes" id="UP000297447">
    <property type="component" value="Unassembled WGS sequence"/>
</dbReference>
<dbReference type="GO" id="GO:0005829">
    <property type="term" value="C:cytosol"/>
    <property type="evidence" value="ECO:0007669"/>
    <property type="project" value="TreeGrafter"/>
</dbReference>
<dbReference type="InterPro" id="IPR052703">
    <property type="entry name" value="Aromatic_CoA_ox/epox"/>
</dbReference>
<dbReference type="OrthoDB" id="9789947at2"/>
<accession>A0A4R9A6Z0</accession>
<dbReference type="PANTHER" id="PTHR30458">
    <property type="entry name" value="PHENYLACETIC ACID DEGRADATION PROTEIN PAA"/>
    <property type="match status" value="1"/>
</dbReference>
<dbReference type="NCBIfam" id="TIGR02158">
    <property type="entry name" value="PA_CoA_Oxy3"/>
    <property type="match status" value="1"/>
</dbReference>
<organism evidence="1 2">
    <name type="scientific">Cryobacterium frigoriphilum</name>
    <dbReference type="NCBI Taxonomy" id="1259150"/>
    <lineage>
        <taxon>Bacteria</taxon>
        <taxon>Bacillati</taxon>
        <taxon>Actinomycetota</taxon>
        <taxon>Actinomycetes</taxon>
        <taxon>Micrococcales</taxon>
        <taxon>Microbacteriaceae</taxon>
        <taxon>Cryobacterium</taxon>
    </lineage>
</organism>
<dbReference type="InterPro" id="IPR009078">
    <property type="entry name" value="Ferritin-like_SF"/>
</dbReference>
<sequence length="282" mass="30894">MSATDQTFSAGEADAHGHASVDVTTLDAELIERADVATSDVAEYATWLGDDSLVLGQRLGELVSRAPELEEDVALGNIALDLIGHARSLLHYAGSATGQSEDDLAYWRGEPEFRSLHLMEQPNGDFAHIIARQFVTAHYLFELYSRLRASADETLAAIASKAVKEVDYHRDHSVQWVLRLSLGTDESRRRMLAALSDVWPYVDELFRDEPIIDRLEGVAVRPSTLRAAFDAAIAPVLVEAELEVPQGFTASGGGRRGVHSEHLAFLLAELQVLTRAHPGATW</sequence>
<keyword evidence="2" id="KW-1185">Reference proteome</keyword>
<dbReference type="EMBL" id="SOHE01000022">
    <property type="protein sequence ID" value="TFD53337.1"/>
    <property type="molecule type" value="Genomic_DNA"/>
</dbReference>
<dbReference type="GO" id="GO:0010124">
    <property type="term" value="P:phenylacetate catabolic process"/>
    <property type="evidence" value="ECO:0007669"/>
    <property type="project" value="InterPro"/>
</dbReference>
<evidence type="ECO:0000313" key="1">
    <source>
        <dbReference type="EMBL" id="TFD53337.1"/>
    </source>
</evidence>
<dbReference type="PIRSF" id="PIRSF037834">
    <property type="entry name" value="PA_CoA_Oase3"/>
    <property type="match status" value="1"/>
</dbReference>
<gene>
    <name evidence="1" type="primary">paaI</name>
    <name evidence="1" type="ORF">E3T55_05625</name>
</gene>
<dbReference type="SUPFAM" id="SSF47240">
    <property type="entry name" value="Ferritin-like"/>
    <property type="match status" value="1"/>
</dbReference>
<proteinExistence type="predicted"/>
<comment type="caution">
    <text evidence="1">The sequence shown here is derived from an EMBL/GenBank/DDBJ whole genome shotgun (WGS) entry which is preliminary data.</text>
</comment>
<dbReference type="AlphaFoldDB" id="A0A4R9A6Z0"/>
<dbReference type="RefSeq" id="WP_134518605.1">
    <property type="nucleotide sequence ID" value="NZ_SOHE01000022.1"/>
</dbReference>
<dbReference type="Pfam" id="PF05138">
    <property type="entry name" value="PaaA_PaaC"/>
    <property type="match status" value="1"/>
</dbReference>
<evidence type="ECO:0000313" key="2">
    <source>
        <dbReference type="Proteomes" id="UP000297447"/>
    </source>
</evidence>
<dbReference type="InterPro" id="IPR007814">
    <property type="entry name" value="PaaA_PaaC"/>
</dbReference>